<feature type="domain" description="HTH arsR-type" evidence="1">
    <location>
        <begin position="14"/>
        <end position="101"/>
    </location>
</feature>
<dbReference type="Proteomes" id="UP001575652">
    <property type="component" value="Unassembled WGS sequence"/>
</dbReference>
<sequence length="114" mass="11971">MGAAEGPETGPLVDRLAAVASAPRMRILAALATEDLHVSELARRMGTSRQLLYLHLTKLEQAGYVGGTLELGPDGKAVKTYRLLPFSFTVDIGTVLAEVRAHDAGAGGARAQDT</sequence>
<evidence type="ECO:0000259" key="1">
    <source>
        <dbReference type="SMART" id="SM00418"/>
    </source>
</evidence>
<dbReference type="InterPro" id="IPR036388">
    <property type="entry name" value="WH-like_DNA-bd_sf"/>
</dbReference>
<dbReference type="InterPro" id="IPR036390">
    <property type="entry name" value="WH_DNA-bd_sf"/>
</dbReference>
<evidence type="ECO:0000313" key="2">
    <source>
        <dbReference type="EMBL" id="MFB0834654.1"/>
    </source>
</evidence>
<dbReference type="CDD" id="cd00090">
    <property type="entry name" value="HTH_ARSR"/>
    <property type="match status" value="1"/>
</dbReference>
<dbReference type="Pfam" id="PF12840">
    <property type="entry name" value="HTH_20"/>
    <property type="match status" value="1"/>
</dbReference>
<accession>A0ABV4UNF7</accession>
<proteinExistence type="predicted"/>
<dbReference type="InterPro" id="IPR001845">
    <property type="entry name" value="HTH_ArsR_DNA-bd_dom"/>
</dbReference>
<dbReference type="Gene3D" id="1.10.10.10">
    <property type="entry name" value="Winged helix-like DNA-binding domain superfamily/Winged helix DNA-binding domain"/>
    <property type="match status" value="1"/>
</dbReference>
<keyword evidence="3" id="KW-1185">Reference proteome</keyword>
<comment type="caution">
    <text evidence="2">The sequence shown here is derived from an EMBL/GenBank/DDBJ whole genome shotgun (WGS) entry which is preliminary data.</text>
</comment>
<dbReference type="SMART" id="SM00418">
    <property type="entry name" value="HTH_ARSR"/>
    <property type="match status" value="1"/>
</dbReference>
<dbReference type="SUPFAM" id="SSF46785">
    <property type="entry name" value="Winged helix' DNA-binding domain"/>
    <property type="match status" value="1"/>
</dbReference>
<reference evidence="2 3" key="1">
    <citation type="submission" date="2024-09" db="EMBL/GenBank/DDBJ databases">
        <authorList>
            <person name="Salinas-Garcia M.A."/>
            <person name="Prieme A."/>
        </authorList>
    </citation>
    <scope>NUCLEOTIDE SEQUENCE [LARGE SCALE GENOMIC DNA]</scope>
    <source>
        <strain evidence="2 3">DSM 21081</strain>
    </source>
</reference>
<organism evidence="2 3">
    <name type="scientific">Arthrobacter halodurans</name>
    <dbReference type="NCBI Taxonomy" id="516699"/>
    <lineage>
        <taxon>Bacteria</taxon>
        <taxon>Bacillati</taxon>
        <taxon>Actinomycetota</taxon>
        <taxon>Actinomycetes</taxon>
        <taxon>Micrococcales</taxon>
        <taxon>Micrococcaceae</taxon>
        <taxon>Arthrobacter</taxon>
    </lineage>
</organism>
<dbReference type="InterPro" id="IPR011991">
    <property type="entry name" value="ArsR-like_HTH"/>
</dbReference>
<evidence type="ECO:0000313" key="3">
    <source>
        <dbReference type="Proteomes" id="UP001575652"/>
    </source>
</evidence>
<dbReference type="EMBL" id="JBHDLJ010000005">
    <property type="protein sequence ID" value="MFB0834654.1"/>
    <property type="molecule type" value="Genomic_DNA"/>
</dbReference>
<name>A0ABV4UNF7_9MICC</name>
<gene>
    <name evidence="2" type="ORF">ACETWP_08640</name>
</gene>
<dbReference type="RefSeq" id="WP_373971823.1">
    <property type="nucleotide sequence ID" value="NZ_JBHDLJ010000005.1"/>
</dbReference>
<protein>
    <submittedName>
        <fullName evidence="2">ArsR/SmtB family transcription factor</fullName>
    </submittedName>
</protein>